<keyword evidence="2 4" id="KW-0808">Transferase</keyword>
<dbReference type="PANTHER" id="PTHR10459">
    <property type="entry name" value="DNA LIGASE"/>
    <property type="match status" value="1"/>
</dbReference>
<dbReference type="PROSITE" id="PS51059">
    <property type="entry name" value="PARP_CATALYTIC"/>
    <property type="match status" value="1"/>
</dbReference>
<gene>
    <name evidence="6" type="ORF">FEM48_Zijuj09G0054300</name>
</gene>
<dbReference type="EMBL" id="JAEACU010000009">
    <property type="protein sequence ID" value="KAH7517350.1"/>
    <property type="molecule type" value="Genomic_DNA"/>
</dbReference>
<organism evidence="6 7">
    <name type="scientific">Ziziphus jujuba var. spinosa</name>
    <dbReference type="NCBI Taxonomy" id="714518"/>
    <lineage>
        <taxon>Eukaryota</taxon>
        <taxon>Viridiplantae</taxon>
        <taxon>Streptophyta</taxon>
        <taxon>Embryophyta</taxon>
        <taxon>Tracheophyta</taxon>
        <taxon>Spermatophyta</taxon>
        <taxon>Magnoliopsida</taxon>
        <taxon>eudicotyledons</taxon>
        <taxon>Gunneridae</taxon>
        <taxon>Pentapetalae</taxon>
        <taxon>rosids</taxon>
        <taxon>fabids</taxon>
        <taxon>Rosales</taxon>
        <taxon>Rhamnaceae</taxon>
        <taxon>Paliureae</taxon>
        <taxon>Ziziphus</taxon>
    </lineage>
</organism>
<evidence type="ECO:0000313" key="7">
    <source>
        <dbReference type="Proteomes" id="UP000813462"/>
    </source>
</evidence>
<dbReference type="AlphaFoldDB" id="A0A978UR50"/>
<dbReference type="InterPro" id="IPR050800">
    <property type="entry name" value="ARTD/PARP"/>
</dbReference>
<name>A0A978UR50_ZIZJJ</name>
<comment type="caution">
    <text evidence="6">The sequence shown here is derived from an EMBL/GenBank/DDBJ whole genome shotgun (WGS) entry which is preliminary data.</text>
</comment>
<reference evidence="6" key="1">
    <citation type="journal article" date="2021" name="Front. Plant Sci.">
        <title>Chromosome-Scale Genome Assembly for Chinese Sour Jujube and Insights Into Its Genome Evolution and Domestication Signature.</title>
        <authorList>
            <person name="Shen L.-Y."/>
            <person name="Luo H."/>
            <person name="Wang X.-L."/>
            <person name="Wang X.-M."/>
            <person name="Qiu X.-J."/>
            <person name="Liu H."/>
            <person name="Zhou S.-S."/>
            <person name="Jia K.-H."/>
            <person name="Nie S."/>
            <person name="Bao Y.-T."/>
            <person name="Zhang R.-G."/>
            <person name="Yun Q.-Z."/>
            <person name="Chai Y.-H."/>
            <person name="Lu J.-Y."/>
            <person name="Li Y."/>
            <person name="Zhao S.-W."/>
            <person name="Mao J.-F."/>
            <person name="Jia S.-G."/>
            <person name="Mao Y.-M."/>
        </authorList>
    </citation>
    <scope>NUCLEOTIDE SEQUENCE</scope>
    <source>
        <strain evidence="6">AT0</strain>
        <tissue evidence="6">Leaf</tissue>
    </source>
</reference>
<protein>
    <recommendedName>
        <fullName evidence="4">Poly [ADP-ribose] polymerase</fullName>
        <shortName evidence="4">PARP</shortName>
        <ecNumber evidence="4">2.4.2.-</ecNumber>
    </recommendedName>
</protein>
<keyword evidence="3 4" id="KW-0520">NAD</keyword>
<dbReference type="GO" id="GO:0070212">
    <property type="term" value="P:protein poly-ADP-ribosylation"/>
    <property type="evidence" value="ECO:0007669"/>
    <property type="project" value="TreeGrafter"/>
</dbReference>
<dbReference type="Pfam" id="PF00644">
    <property type="entry name" value="PARP"/>
    <property type="match status" value="1"/>
</dbReference>
<dbReference type="GO" id="GO:1990404">
    <property type="term" value="F:NAD+-protein mono-ADP-ribosyltransferase activity"/>
    <property type="evidence" value="ECO:0007669"/>
    <property type="project" value="TreeGrafter"/>
</dbReference>
<evidence type="ECO:0000259" key="5">
    <source>
        <dbReference type="PROSITE" id="PS51059"/>
    </source>
</evidence>
<evidence type="ECO:0000256" key="4">
    <source>
        <dbReference type="RuleBase" id="RU362114"/>
    </source>
</evidence>
<dbReference type="GO" id="GO:0006302">
    <property type="term" value="P:double-strand break repair"/>
    <property type="evidence" value="ECO:0007669"/>
    <property type="project" value="TreeGrafter"/>
</dbReference>
<feature type="domain" description="PARP catalytic" evidence="5">
    <location>
        <begin position="23"/>
        <end position="229"/>
    </location>
</feature>
<accession>A0A978UR50</accession>
<dbReference type="Gene3D" id="3.90.228.10">
    <property type="match status" value="1"/>
</dbReference>
<dbReference type="InterPro" id="IPR012317">
    <property type="entry name" value="Poly(ADP-ribose)pol_cat_dom"/>
</dbReference>
<dbReference type="SUPFAM" id="SSF56399">
    <property type="entry name" value="ADP-ribosylation"/>
    <property type="match status" value="1"/>
</dbReference>
<sequence length="244" mass="27429">MLEALQDIEIASRLVGFDGETDDLMDDKYKKLRCEITPLSHDSEDYQIGVPKKFFHLKRKGSMINLLLTDDSLTIECFFGMVSCSDISSRLTNFVGMLSQGLRIAPPEAPATGYMVLSLFLSQCVLQFAYIANKSAQYCYTDKRNPLGLMLLSEVALGEVYELNKVKKKPKEPECVKWRDNVVVPCGKLVPSRVKASELMYNVYIVYGTAQVKMQFLLKVRFHHKSNEVTVHIYGGGGCGFVNS</sequence>
<dbReference type="PANTHER" id="PTHR10459:SF80">
    <property type="entry name" value="POLY [ADP-RIBOSE] POLYMERASE 1"/>
    <property type="match status" value="1"/>
</dbReference>
<evidence type="ECO:0000313" key="6">
    <source>
        <dbReference type="EMBL" id="KAH7517350.1"/>
    </source>
</evidence>
<proteinExistence type="predicted"/>
<dbReference type="Proteomes" id="UP000813462">
    <property type="component" value="Unassembled WGS sequence"/>
</dbReference>
<evidence type="ECO:0000256" key="2">
    <source>
        <dbReference type="ARBA" id="ARBA00022679"/>
    </source>
</evidence>
<evidence type="ECO:0000256" key="1">
    <source>
        <dbReference type="ARBA" id="ARBA00022676"/>
    </source>
</evidence>
<dbReference type="GO" id="GO:0003950">
    <property type="term" value="F:NAD+ poly-ADP-ribosyltransferase activity"/>
    <property type="evidence" value="ECO:0007669"/>
    <property type="project" value="UniProtKB-UniRule"/>
</dbReference>
<evidence type="ECO:0000256" key="3">
    <source>
        <dbReference type="ARBA" id="ARBA00023027"/>
    </source>
</evidence>
<dbReference type="EC" id="2.4.2.-" evidence="4"/>
<keyword evidence="1 4" id="KW-0328">Glycosyltransferase</keyword>
<dbReference type="GO" id="GO:0005730">
    <property type="term" value="C:nucleolus"/>
    <property type="evidence" value="ECO:0007669"/>
    <property type="project" value="TreeGrafter"/>
</dbReference>